<keyword evidence="1" id="KW-0812">Transmembrane</keyword>
<gene>
    <name evidence="3" type="ORF">CLV56_0475</name>
</gene>
<dbReference type="Pfam" id="PF13091">
    <property type="entry name" value="PLDc_2"/>
    <property type="match status" value="2"/>
</dbReference>
<keyword evidence="1" id="KW-1133">Transmembrane helix</keyword>
<dbReference type="Gene3D" id="3.30.870.10">
    <property type="entry name" value="Endonuclease Chain A"/>
    <property type="match status" value="2"/>
</dbReference>
<dbReference type="AlphaFoldDB" id="A0A2M9BE95"/>
<comment type="caution">
    <text evidence="3">The sequence shown here is derived from an EMBL/GenBank/DDBJ whole genome shotgun (WGS) entry which is preliminary data.</text>
</comment>
<organism evidence="3 4">
    <name type="scientific">Mumia flava</name>
    <dbReference type="NCBI Taxonomy" id="1348852"/>
    <lineage>
        <taxon>Bacteria</taxon>
        <taxon>Bacillati</taxon>
        <taxon>Actinomycetota</taxon>
        <taxon>Actinomycetes</taxon>
        <taxon>Propionibacteriales</taxon>
        <taxon>Nocardioidaceae</taxon>
        <taxon>Mumia</taxon>
    </lineage>
</organism>
<feature type="domain" description="PLD phosphodiesterase" evidence="2">
    <location>
        <begin position="155"/>
        <end position="182"/>
    </location>
</feature>
<dbReference type="PANTHER" id="PTHR21248">
    <property type="entry name" value="CARDIOLIPIN SYNTHASE"/>
    <property type="match status" value="1"/>
</dbReference>
<proteinExistence type="predicted"/>
<dbReference type="SUPFAM" id="SSF56024">
    <property type="entry name" value="Phospholipase D/nuclease"/>
    <property type="match status" value="2"/>
</dbReference>
<feature type="transmembrane region" description="Helical" evidence="1">
    <location>
        <begin position="6"/>
        <end position="30"/>
    </location>
</feature>
<dbReference type="SMART" id="SM00155">
    <property type="entry name" value="PLDc"/>
    <property type="match status" value="2"/>
</dbReference>
<protein>
    <submittedName>
        <fullName evidence="3">Cardiolipin synthase</fullName>
    </submittedName>
</protein>
<name>A0A2M9BE95_9ACTN</name>
<dbReference type="CDD" id="cd09110">
    <property type="entry name" value="PLDc_CLS_1"/>
    <property type="match status" value="1"/>
</dbReference>
<dbReference type="InterPro" id="IPR025202">
    <property type="entry name" value="PLD-like_dom"/>
</dbReference>
<dbReference type="CDD" id="cd09159">
    <property type="entry name" value="PLDc_ybhO_like_2"/>
    <property type="match status" value="1"/>
</dbReference>
<keyword evidence="1" id="KW-0472">Membrane</keyword>
<dbReference type="GO" id="GO:0032049">
    <property type="term" value="P:cardiolipin biosynthetic process"/>
    <property type="evidence" value="ECO:0007669"/>
    <property type="project" value="UniProtKB-ARBA"/>
</dbReference>
<evidence type="ECO:0000259" key="2">
    <source>
        <dbReference type="PROSITE" id="PS50035"/>
    </source>
</evidence>
<keyword evidence="4" id="KW-1185">Reference proteome</keyword>
<dbReference type="EMBL" id="PGEZ01000001">
    <property type="protein sequence ID" value="PJJ56271.1"/>
    <property type="molecule type" value="Genomic_DNA"/>
</dbReference>
<dbReference type="InterPro" id="IPR001736">
    <property type="entry name" value="PLipase_D/transphosphatidylase"/>
</dbReference>
<dbReference type="PROSITE" id="PS50035">
    <property type="entry name" value="PLD"/>
    <property type="match status" value="2"/>
</dbReference>
<evidence type="ECO:0000256" key="1">
    <source>
        <dbReference type="SAM" id="Phobius"/>
    </source>
</evidence>
<accession>A0A2M9BE95</accession>
<feature type="domain" description="PLD phosphodiesterase" evidence="2">
    <location>
        <begin position="324"/>
        <end position="351"/>
    </location>
</feature>
<dbReference type="Proteomes" id="UP000230842">
    <property type="component" value="Unassembled WGS sequence"/>
</dbReference>
<reference evidence="3 4" key="1">
    <citation type="submission" date="2017-11" db="EMBL/GenBank/DDBJ databases">
        <title>Genomic Encyclopedia of Archaeal and Bacterial Type Strains, Phase II (KMG-II): From Individual Species to Whole Genera.</title>
        <authorList>
            <person name="Goeker M."/>
        </authorList>
    </citation>
    <scope>NUCLEOTIDE SEQUENCE [LARGE SCALE GENOMIC DNA]</scope>
    <source>
        <strain evidence="3 4">DSM 27763</strain>
    </source>
</reference>
<dbReference type="GO" id="GO:0030572">
    <property type="term" value="F:phosphatidyltransferase activity"/>
    <property type="evidence" value="ECO:0007669"/>
    <property type="project" value="UniProtKB-ARBA"/>
</dbReference>
<evidence type="ECO:0000313" key="3">
    <source>
        <dbReference type="EMBL" id="PJJ56271.1"/>
    </source>
</evidence>
<dbReference type="PANTHER" id="PTHR21248:SF22">
    <property type="entry name" value="PHOSPHOLIPASE D"/>
    <property type="match status" value="1"/>
</dbReference>
<dbReference type="RefSeq" id="WP_100414339.1">
    <property type="nucleotide sequence ID" value="NZ_PGEZ01000001.1"/>
</dbReference>
<evidence type="ECO:0000313" key="4">
    <source>
        <dbReference type="Proteomes" id="UP000230842"/>
    </source>
</evidence>
<dbReference type="OrthoDB" id="9762009at2"/>
<sequence length="411" mass="46975">MSTLLTVALWVVVIWFVLIVIVTTVLMTVVARHTKKDESAEVSFPTLEPISEQVGDSTITLYTYGQDVYDAMLAEIRGAQDHVYLESYIWKNDELGEEFKREVIAAADRGVDVRLVYDSFANAVVPRAFKQFGPKIQVMRHGWFSLWILVLRIRKLGRDHRKILVVDGRVGFVGGYNIGADYATKWRDTHMRIQGPLTWELQNAFVDFWNAHAKKRKVEPLDDPGADHWEPRLRARRNAPIQMSFPIRNMYLDAIDRAKVRISITQAYFIPDSDILDALLRAAGRGVDVRVLVPENSNHVMADWLSKAFYSRMLEGGIRILFYQPTMVHAKTATIDGRWATVGTANIDRLSLTGNYEINVEVVEESVAAMMDRIFENDCTATRELTLDEWSQRGRMARFGEVVLIPLRPIM</sequence>